<reference evidence="3" key="1">
    <citation type="submission" date="2014-03" db="EMBL/GenBank/DDBJ databases">
        <title>The Genome Sequence of Puccinia striiformis f. sp. tritici PST-78.</title>
        <authorList>
            <consortium name="The Broad Institute Genome Sequencing Platform"/>
            <person name="Cuomo C."/>
            <person name="Hulbert S."/>
            <person name="Chen X."/>
            <person name="Walker B."/>
            <person name="Young S.K."/>
            <person name="Zeng Q."/>
            <person name="Gargeya S."/>
            <person name="Fitzgerald M."/>
            <person name="Haas B."/>
            <person name="Abouelleil A."/>
            <person name="Alvarado L."/>
            <person name="Arachchi H.M."/>
            <person name="Berlin A.M."/>
            <person name="Chapman S.B."/>
            <person name="Goldberg J."/>
            <person name="Griggs A."/>
            <person name="Gujja S."/>
            <person name="Hansen M."/>
            <person name="Howarth C."/>
            <person name="Imamovic A."/>
            <person name="Larimer J."/>
            <person name="McCowan C."/>
            <person name="Montmayeur A."/>
            <person name="Murphy C."/>
            <person name="Neiman D."/>
            <person name="Pearson M."/>
            <person name="Priest M."/>
            <person name="Roberts A."/>
            <person name="Saif S."/>
            <person name="Shea T."/>
            <person name="Sisk P."/>
            <person name="Sykes S."/>
            <person name="Wortman J."/>
            <person name="Nusbaum C."/>
            <person name="Birren B."/>
        </authorList>
    </citation>
    <scope>NUCLEOTIDE SEQUENCE [LARGE SCALE GENOMIC DNA]</scope>
    <source>
        <strain evidence="3">race PST-78</strain>
    </source>
</reference>
<evidence type="ECO:0000313" key="2">
    <source>
        <dbReference type="EMBL" id="KNF05980.1"/>
    </source>
</evidence>
<evidence type="ECO:0000256" key="1">
    <source>
        <dbReference type="SAM" id="MobiDB-lite"/>
    </source>
</evidence>
<proteinExistence type="predicted"/>
<dbReference type="Proteomes" id="UP000054564">
    <property type="component" value="Unassembled WGS sequence"/>
</dbReference>
<name>A0A0L0W402_9BASI</name>
<feature type="compositionally biased region" description="Polar residues" evidence="1">
    <location>
        <begin position="325"/>
        <end position="337"/>
    </location>
</feature>
<feature type="region of interest" description="Disordered" evidence="1">
    <location>
        <begin position="271"/>
        <end position="337"/>
    </location>
</feature>
<protein>
    <submittedName>
        <fullName evidence="2">Uncharacterized protein</fullName>
    </submittedName>
</protein>
<organism evidence="2 3">
    <name type="scientific">Puccinia striiformis f. sp. tritici PST-78</name>
    <dbReference type="NCBI Taxonomy" id="1165861"/>
    <lineage>
        <taxon>Eukaryota</taxon>
        <taxon>Fungi</taxon>
        <taxon>Dikarya</taxon>
        <taxon>Basidiomycota</taxon>
        <taxon>Pucciniomycotina</taxon>
        <taxon>Pucciniomycetes</taxon>
        <taxon>Pucciniales</taxon>
        <taxon>Pucciniaceae</taxon>
        <taxon>Puccinia</taxon>
    </lineage>
</organism>
<feature type="compositionally biased region" description="Polar residues" evidence="1">
    <location>
        <begin position="285"/>
        <end position="311"/>
    </location>
</feature>
<keyword evidence="3" id="KW-1185">Reference proteome</keyword>
<feature type="region of interest" description="Disordered" evidence="1">
    <location>
        <begin position="1"/>
        <end position="24"/>
    </location>
</feature>
<evidence type="ECO:0000313" key="3">
    <source>
        <dbReference type="Proteomes" id="UP000054564"/>
    </source>
</evidence>
<dbReference type="EMBL" id="AJIL01000005">
    <property type="protein sequence ID" value="KNF05980.1"/>
    <property type="molecule type" value="Genomic_DNA"/>
</dbReference>
<accession>A0A0L0W402</accession>
<sequence>MAGFPSTQFGSDSGSQTSRRRQEEQTYQENLSRLLSPRALSNKIPLPSPSQTTLQGNIMNGPNHPTVLIPVGKERELPEKAMIILRGLWARLGYQANSFVEMQMEIAKELVHADFAKFEREMLCNEIISLRQELDLIRVDRNEQIRRAEVAQAKLGQAIDSEERTFKALVAEREIAKRAIDQAEKGVQQVVIAKEKEAVRAGAMCDEIHRLEKERLAAVLYARTAEEQAAMANITAKTAAAVAMSAVQNSQAGTPRVGFAPSPVRSPATFPLGHPTGQPHFVRPTTPSGSLHPHQNNNHNHCSSTPRSSMAGSPHPVSPRPHTPHLSTPMSRLNTNWNGTDEAILQSKLRERTIEVEENRIAGEVARLAEDRLKLRFERDRIASPIHHHTPKVTYQDLRN</sequence>
<comment type="caution">
    <text evidence="2">The sequence shown here is derived from an EMBL/GenBank/DDBJ whole genome shotgun (WGS) entry which is preliminary data.</text>
</comment>
<dbReference type="AlphaFoldDB" id="A0A0L0W402"/>
<dbReference type="OrthoDB" id="2504990at2759"/>
<gene>
    <name evidence="2" type="ORF">PSTG_00973</name>
</gene>
<feature type="compositionally biased region" description="Polar residues" evidence="1">
    <location>
        <begin position="1"/>
        <end position="17"/>
    </location>
</feature>
<feature type="non-terminal residue" evidence="2">
    <location>
        <position position="1"/>
    </location>
</feature>